<comment type="caution">
    <text evidence="2">The sequence shown here is derived from an EMBL/GenBank/DDBJ whole genome shotgun (WGS) entry which is preliminary data.</text>
</comment>
<dbReference type="EMBL" id="LWDP01000007">
    <property type="protein sequence ID" value="ORD94873.1"/>
    <property type="molecule type" value="Genomic_DNA"/>
</dbReference>
<keyword evidence="1" id="KW-1133">Transmembrane helix</keyword>
<gene>
    <name evidence="2" type="ORF">ECANGB1_2066</name>
</gene>
<organism evidence="2 3">
    <name type="scientific">Enterospora canceri</name>
    <dbReference type="NCBI Taxonomy" id="1081671"/>
    <lineage>
        <taxon>Eukaryota</taxon>
        <taxon>Fungi</taxon>
        <taxon>Fungi incertae sedis</taxon>
        <taxon>Microsporidia</taxon>
        <taxon>Enterocytozoonidae</taxon>
        <taxon>Enterospora</taxon>
    </lineage>
</organism>
<keyword evidence="1" id="KW-0812">Transmembrane</keyword>
<protein>
    <submittedName>
        <fullName evidence="2">Uncharacterized protein</fullName>
    </submittedName>
</protein>
<evidence type="ECO:0000313" key="3">
    <source>
        <dbReference type="Proteomes" id="UP000192639"/>
    </source>
</evidence>
<proteinExistence type="predicted"/>
<accession>A0A1Y1S8S4</accession>
<feature type="transmembrane region" description="Helical" evidence="1">
    <location>
        <begin position="29"/>
        <end position="60"/>
    </location>
</feature>
<keyword evidence="1" id="KW-0472">Membrane</keyword>
<reference evidence="2 3" key="1">
    <citation type="journal article" date="2017" name="Environ. Microbiol.">
        <title>Decay of the glycolytic pathway and adaptation to intranuclear parasitism within Enterocytozoonidae microsporidia.</title>
        <authorList>
            <person name="Wiredu Boakye D."/>
            <person name="Jaroenlak P."/>
            <person name="Prachumwat A."/>
            <person name="Williams T.A."/>
            <person name="Bateman K.S."/>
            <person name="Itsathitphaisarn O."/>
            <person name="Sritunyalucksana K."/>
            <person name="Paszkiewicz K.H."/>
            <person name="Moore K.A."/>
            <person name="Stentiford G.D."/>
            <person name="Williams B.A."/>
        </authorList>
    </citation>
    <scope>NUCLEOTIDE SEQUENCE [LARGE SCALE GENOMIC DNA]</scope>
    <source>
        <strain evidence="2 3">GB1</strain>
    </source>
</reference>
<sequence length="94" mass="11061">MESILFKWYSVYKRVFIEGNVTFHNVAQVVAWSLVICMVIYLICLILYTLMQVVLIYLNLRQIEKNKERKIGKMGIGDRFTDSKLQLEIDSNVL</sequence>
<dbReference type="VEuPathDB" id="MicrosporidiaDB:ECANGB1_2066"/>
<evidence type="ECO:0000313" key="2">
    <source>
        <dbReference type="EMBL" id="ORD94873.1"/>
    </source>
</evidence>
<dbReference type="AlphaFoldDB" id="A0A1Y1S8S4"/>
<name>A0A1Y1S8S4_9MICR</name>
<evidence type="ECO:0000256" key="1">
    <source>
        <dbReference type="SAM" id="Phobius"/>
    </source>
</evidence>
<dbReference type="Proteomes" id="UP000192639">
    <property type="component" value="Unassembled WGS sequence"/>
</dbReference>
<keyword evidence="3" id="KW-1185">Reference proteome</keyword>